<keyword evidence="4" id="KW-0539">Nucleus</keyword>
<dbReference type="InterPro" id="IPR001138">
    <property type="entry name" value="Zn2Cys6_DnaBD"/>
</dbReference>
<dbReference type="GO" id="GO:0003677">
    <property type="term" value="F:DNA binding"/>
    <property type="evidence" value="ECO:0007669"/>
    <property type="project" value="UniProtKB-KW"/>
</dbReference>
<evidence type="ECO:0000313" key="8">
    <source>
        <dbReference type="Proteomes" id="UP000054266"/>
    </source>
</evidence>
<dbReference type="InterPro" id="IPR036864">
    <property type="entry name" value="Zn2-C6_fun-type_DNA-bd_sf"/>
</dbReference>
<dbReference type="InterPro" id="IPR053157">
    <property type="entry name" value="Sterol_Uptake_Regulator"/>
</dbReference>
<feature type="compositionally biased region" description="Low complexity" evidence="5">
    <location>
        <begin position="56"/>
        <end position="71"/>
    </location>
</feature>
<dbReference type="EMBL" id="KN846957">
    <property type="protein sequence ID" value="KIW71310.1"/>
    <property type="molecule type" value="Genomic_DNA"/>
</dbReference>
<evidence type="ECO:0000256" key="3">
    <source>
        <dbReference type="ARBA" id="ARBA00023163"/>
    </source>
</evidence>
<organism evidence="7 8">
    <name type="scientific">Phialophora macrospora</name>
    <dbReference type="NCBI Taxonomy" id="1851006"/>
    <lineage>
        <taxon>Eukaryota</taxon>
        <taxon>Fungi</taxon>
        <taxon>Dikarya</taxon>
        <taxon>Ascomycota</taxon>
        <taxon>Pezizomycotina</taxon>
        <taxon>Eurotiomycetes</taxon>
        <taxon>Chaetothyriomycetidae</taxon>
        <taxon>Chaetothyriales</taxon>
        <taxon>Herpotrichiellaceae</taxon>
        <taxon>Phialophora</taxon>
    </lineage>
</organism>
<dbReference type="STRING" id="5601.A0A0D2FXX6"/>
<dbReference type="AlphaFoldDB" id="A0A0D2FXX6"/>
<dbReference type="CDD" id="cd00067">
    <property type="entry name" value="GAL4"/>
    <property type="match status" value="1"/>
</dbReference>
<dbReference type="GO" id="GO:0008270">
    <property type="term" value="F:zinc ion binding"/>
    <property type="evidence" value="ECO:0007669"/>
    <property type="project" value="InterPro"/>
</dbReference>
<gene>
    <name evidence="7" type="ORF">PV04_03491</name>
</gene>
<keyword evidence="2" id="KW-0238">DNA-binding</keyword>
<protein>
    <recommendedName>
        <fullName evidence="6">Zn(2)-C6 fungal-type domain-containing protein</fullName>
    </recommendedName>
</protein>
<dbReference type="Gene3D" id="4.10.240.10">
    <property type="entry name" value="Zn(2)-C6 fungal-type DNA-binding domain"/>
    <property type="match status" value="1"/>
</dbReference>
<dbReference type="PROSITE" id="PS00463">
    <property type="entry name" value="ZN2_CY6_FUNGAL_1"/>
    <property type="match status" value="1"/>
</dbReference>
<evidence type="ECO:0000259" key="6">
    <source>
        <dbReference type="PROSITE" id="PS50048"/>
    </source>
</evidence>
<dbReference type="SMART" id="SM00066">
    <property type="entry name" value="GAL4"/>
    <property type="match status" value="1"/>
</dbReference>
<name>A0A0D2FXX6_9EURO</name>
<dbReference type="HOGENOM" id="CLU_024934_5_2_1"/>
<evidence type="ECO:0000256" key="1">
    <source>
        <dbReference type="ARBA" id="ARBA00023015"/>
    </source>
</evidence>
<dbReference type="SUPFAM" id="SSF57701">
    <property type="entry name" value="Zn2/Cys6 DNA-binding domain"/>
    <property type="match status" value="1"/>
</dbReference>
<dbReference type="PANTHER" id="PTHR47784:SF5">
    <property type="entry name" value="STEROL UPTAKE CONTROL PROTEIN 2"/>
    <property type="match status" value="1"/>
</dbReference>
<keyword evidence="8" id="KW-1185">Reference proteome</keyword>
<dbReference type="PANTHER" id="PTHR47784">
    <property type="entry name" value="STEROL UPTAKE CONTROL PROTEIN 2"/>
    <property type="match status" value="1"/>
</dbReference>
<evidence type="ECO:0000256" key="4">
    <source>
        <dbReference type="ARBA" id="ARBA00023242"/>
    </source>
</evidence>
<evidence type="ECO:0000313" key="7">
    <source>
        <dbReference type="EMBL" id="KIW71310.1"/>
    </source>
</evidence>
<dbReference type="Proteomes" id="UP000054266">
    <property type="component" value="Unassembled WGS sequence"/>
</dbReference>
<accession>A0A0D2FXX6</accession>
<sequence length="405" mass="45124">MPSRQFHRKSRHGCANCKQRKIRCGEERPSCANCNRLGGRCSFLDSDPSGGALVHSSPGSSSSTPQPSAASIHGPHELTDSLEQYDEELIKHWSEATCFTMDDRWETFAIWRVAVPALALDQPFLRHGLLALSSMHLRHTATAPLQSRYVDLASQHQARALAGYIPELRTITSDNCHALFAFSALLLPIQYSFISAMDGEIDTEEVLGEITSVFDSVIGATVIAFHGEAWLRSGVLRPLMTRTTDPENILPHLVKEPQNALRSLMAHVEHLAQNAEITTDGDVLAKIPIYVRSIETLTNAFPTENAERRIFGDMIGWPRFVGGDLVRLLRARDQMALVILAHYGVALNAFNGIWWLDKVGARLIHAISRMLSPEFLALVQWPLNRIAVEQTSRQMYIMSRIKNAA</sequence>
<dbReference type="GO" id="GO:0001228">
    <property type="term" value="F:DNA-binding transcription activator activity, RNA polymerase II-specific"/>
    <property type="evidence" value="ECO:0007669"/>
    <property type="project" value="TreeGrafter"/>
</dbReference>
<evidence type="ECO:0000256" key="5">
    <source>
        <dbReference type="SAM" id="MobiDB-lite"/>
    </source>
</evidence>
<dbReference type="PRINTS" id="PR00755">
    <property type="entry name" value="AFLATOXINBRP"/>
</dbReference>
<dbReference type="Pfam" id="PF00172">
    <property type="entry name" value="Zn_clus"/>
    <property type="match status" value="1"/>
</dbReference>
<feature type="domain" description="Zn(2)-C6 fungal-type" evidence="6">
    <location>
        <begin position="13"/>
        <end position="43"/>
    </location>
</feature>
<reference evidence="7 8" key="1">
    <citation type="submission" date="2015-01" db="EMBL/GenBank/DDBJ databases">
        <title>The Genome Sequence of Capronia semiimmersa CBS27337.</title>
        <authorList>
            <consortium name="The Broad Institute Genomics Platform"/>
            <person name="Cuomo C."/>
            <person name="de Hoog S."/>
            <person name="Gorbushina A."/>
            <person name="Stielow B."/>
            <person name="Teixiera M."/>
            <person name="Abouelleil A."/>
            <person name="Chapman S.B."/>
            <person name="Priest M."/>
            <person name="Young S.K."/>
            <person name="Wortman J."/>
            <person name="Nusbaum C."/>
            <person name="Birren B."/>
        </authorList>
    </citation>
    <scope>NUCLEOTIDE SEQUENCE [LARGE SCALE GENOMIC DNA]</scope>
    <source>
        <strain evidence="7 8">CBS 27337</strain>
    </source>
</reference>
<feature type="region of interest" description="Disordered" evidence="5">
    <location>
        <begin position="52"/>
        <end position="74"/>
    </location>
</feature>
<dbReference type="PROSITE" id="PS50048">
    <property type="entry name" value="ZN2_CY6_FUNGAL_2"/>
    <property type="match status" value="1"/>
</dbReference>
<proteinExistence type="predicted"/>
<keyword evidence="1" id="KW-0805">Transcription regulation</keyword>
<evidence type="ECO:0000256" key="2">
    <source>
        <dbReference type="ARBA" id="ARBA00023125"/>
    </source>
</evidence>
<keyword evidence="3" id="KW-0804">Transcription</keyword>